<gene>
    <name evidence="2" type="ORF">HXX76_014084</name>
</gene>
<evidence type="ECO:0000256" key="1">
    <source>
        <dbReference type="SAM" id="MobiDB-lite"/>
    </source>
</evidence>
<feature type="region of interest" description="Disordered" evidence="1">
    <location>
        <begin position="59"/>
        <end position="78"/>
    </location>
</feature>
<protein>
    <submittedName>
        <fullName evidence="2">Uncharacterized protein</fullName>
    </submittedName>
</protein>
<reference evidence="2" key="1">
    <citation type="journal article" date="2020" name="bioRxiv">
        <title>Comparative genomics of Chlamydomonas.</title>
        <authorList>
            <person name="Craig R.J."/>
            <person name="Hasan A.R."/>
            <person name="Ness R.W."/>
            <person name="Keightley P.D."/>
        </authorList>
    </citation>
    <scope>NUCLEOTIDE SEQUENCE</scope>
    <source>
        <strain evidence="2">SAG 7.73</strain>
    </source>
</reference>
<proteinExistence type="predicted"/>
<evidence type="ECO:0000313" key="2">
    <source>
        <dbReference type="EMBL" id="KAG2424926.1"/>
    </source>
</evidence>
<evidence type="ECO:0000313" key="3">
    <source>
        <dbReference type="Proteomes" id="UP000650467"/>
    </source>
</evidence>
<accession>A0A835SS61</accession>
<sequence>MEELKLHQMINVSDTLSPLVYQLCQETNNQALAKSIAAISFTFSLMQLLLPSGTRAPLANNEDGTASDNGDSIASSNEIPADNNEIVAVSSRPPRLPSRGHKVQKYDLNLALVATLPSSIEAVRLEGVSVPALKLAIANRTAYKGFRWAFLERAQPDDTVQDIGPTVENRQYRMGLIAMLNCHKTVIVKVYPDQLSASLDNGLSGCAAISAALRKGNRSAGHYFKLFEDCSEELKAAYLRDHQLPEPAKQGRGTPVNQINAASGEVVKVHPTIQAVVNEFRVSRISLQKAITTGDVLNGFNIKSDVDAQRLTLAALTAKQATDVAAINNTVDVVQGALSESIGSLRAQTTERFQAVGTSVQAVNASLTDLIGMNKQNADVQYSRVVDGVQALLNVLRAVMPPGSVGGSRDVDAAALGDSNSAGCKVAAPEKPRDIEAMSPLAGPRLYNLRFHGSLSEMKFPVYTMKSAIIARSVTKAGSGALHVMTGDNFAYLVANKGVTAPGARVARFNVGFSDEIAMFRLAIPNIAAEVTEDNAQEYINSILEHNNVTGFGGYSVEIENLVFAISSGSGCGTIVALASYTGNGRNVADATLQYTVSVYTANTGAIAETFKGRDFKVTPLPTIEIAHPQVFFNMEDGLRPSLNM</sequence>
<dbReference type="Proteomes" id="UP000650467">
    <property type="component" value="Unassembled WGS sequence"/>
</dbReference>
<dbReference type="OrthoDB" id="10671005at2759"/>
<name>A0A835SS61_CHLIN</name>
<dbReference type="EMBL" id="JAEHOC010000060">
    <property type="protein sequence ID" value="KAG2424926.1"/>
    <property type="molecule type" value="Genomic_DNA"/>
</dbReference>
<dbReference type="AlphaFoldDB" id="A0A835SS61"/>
<keyword evidence="3" id="KW-1185">Reference proteome</keyword>
<feature type="compositionally biased region" description="Polar residues" evidence="1">
    <location>
        <begin position="62"/>
        <end position="78"/>
    </location>
</feature>
<organism evidence="2 3">
    <name type="scientific">Chlamydomonas incerta</name>
    <dbReference type="NCBI Taxonomy" id="51695"/>
    <lineage>
        <taxon>Eukaryota</taxon>
        <taxon>Viridiplantae</taxon>
        <taxon>Chlorophyta</taxon>
        <taxon>core chlorophytes</taxon>
        <taxon>Chlorophyceae</taxon>
        <taxon>CS clade</taxon>
        <taxon>Chlamydomonadales</taxon>
        <taxon>Chlamydomonadaceae</taxon>
        <taxon>Chlamydomonas</taxon>
    </lineage>
</organism>
<comment type="caution">
    <text evidence="2">The sequence shown here is derived from an EMBL/GenBank/DDBJ whole genome shotgun (WGS) entry which is preliminary data.</text>
</comment>